<reference evidence="2 3" key="1">
    <citation type="submission" date="2019-10" db="EMBL/GenBank/DDBJ databases">
        <title>Whole genome shotgun sequence of Acrocarpospora corrugata NBRC 13972.</title>
        <authorList>
            <person name="Ichikawa N."/>
            <person name="Kimura A."/>
            <person name="Kitahashi Y."/>
            <person name="Komaki H."/>
            <person name="Oguchi A."/>
        </authorList>
    </citation>
    <scope>NUCLEOTIDE SEQUENCE [LARGE SCALE GENOMIC DNA]</scope>
    <source>
        <strain evidence="2 3">NBRC 13972</strain>
    </source>
</reference>
<dbReference type="AlphaFoldDB" id="A0A5M3VYS7"/>
<accession>A0A5M3VYS7</accession>
<gene>
    <name evidence="2" type="ORF">Acor_40920</name>
</gene>
<keyword evidence="3" id="KW-1185">Reference proteome</keyword>
<dbReference type="Proteomes" id="UP000334990">
    <property type="component" value="Unassembled WGS sequence"/>
</dbReference>
<dbReference type="OrthoDB" id="3540440at2"/>
<sequence length="194" mass="20605">MSGPFAEQTPDHTAAAAARGLGAYPLLTAAEHAIHDYEQTAHDLARRILRGQRVTARHLVSGLRAQTLSVWWRMIARHGREEVLDPAHVLTRYASWISGYLLGDVAAPALSIGEVIADPALAEEDLALMHIDCGFALVLSSAAREFLARASGFSPAGLAEGLPPDAEDPADRRGRDGSQPPTAGLTSDVEAGQQ</sequence>
<dbReference type="RefSeq" id="WP_155338287.1">
    <property type="nucleotide sequence ID" value="NZ_BAAABN010000034.1"/>
</dbReference>
<name>A0A5M3VYS7_9ACTN</name>
<evidence type="ECO:0000256" key="1">
    <source>
        <dbReference type="SAM" id="MobiDB-lite"/>
    </source>
</evidence>
<protein>
    <submittedName>
        <fullName evidence="2">Uncharacterized protein</fullName>
    </submittedName>
</protein>
<evidence type="ECO:0000313" key="3">
    <source>
        <dbReference type="Proteomes" id="UP000334990"/>
    </source>
</evidence>
<organism evidence="2 3">
    <name type="scientific">Acrocarpospora corrugata</name>
    <dbReference type="NCBI Taxonomy" id="35763"/>
    <lineage>
        <taxon>Bacteria</taxon>
        <taxon>Bacillati</taxon>
        <taxon>Actinomycetota</taxon>
        <taxon>Actinomycetes</taxon>
        <taxon>Streptosporangiales</taxon>
        <taxon>Streptosporangiaceae</taxon>
        <taxon>Acrocarpospora</taxon>
    </lineage>
</organism>
<comment type="caution">
    <text evidence="2">The sequence shown here is derived from an EMBL/GenBank/DDBJ whole genome shotgun (WGS) entry which is preliminary data.</text>
</comment>
<dbReference type="EMBL" id="BLAD01000055">
    <property type="protein sequence ID" value="GES02027.1"/>
    <property type="molecule type" value="Genomic_DNA"/>
</dbReference>
<feature type="region of interest" description="Disordered" evidence="1">
    <location>
        <begin position="154"/>
        <end position="194"/>
    </location>
</feature>
<evidence type="ECO:0000313" key="2">
    <source>
        <dbReference type="EMBL" id="GES02027.1"/>
    </source>
</evidence>
<proteinExistence type="predicted"/>